<keyword evidence="3" id="KW-1185">Reference proteome</keyword>
<reference evidence="2 3" key="1">
    <citation type="submission" date="2017-09" db="EMBL/GenBank/DDBJ databases">
        <authorList>
            <person name="Perez-Cataluna A."/>
            <person name="Figueras M.J."/>
            <person name="Salas-Masso N."/>
        </authorList>
    </citation>
    <scope>NUCLEOTIDE SEQUENCE [LARGE SCALE GENOMIC DNA]</scope>
    <source>
        <strain evidence="2 3">F138-33</strain>
    </source>
</reference>
<name>A0ABX4LQ24_9BACT</name>
<gene>
    <name evidence="2" type="ORF">CPG37_07110</name>
</gene>
<proteinExistence type="predicted"/>
<dbReference type="Proteomes" id="UP000221384">
    <property type="component" value="Unassembled WGS sequence"/>
</dbReference>
<feature type="transmembrane region" description="Helical" evidence="1">
    <location>
        <begin position="28"/>
        <end position="48"/>
    </location>
</feature>
<evidence type="ECO:0008006" key="4">
    <source>
        <dbReference type="Google" id="ProtNLM"/>
    </source>
</evidence>
<evidence type="ECO:0000313" key="2">
    <source>
        <dbReference type="EMBL" id="PHO09778.1"/>
    </source>
</evidence>
<keyword evidence="1" id="KW-0812">Transmembrane</keyword>
<dbReference type="EMBL" id="NWVW01000007">
    <property type="protein sequence ID" value="PHO09778.1"/>
    <property type="molecule type" value="Genomic_DNA"/>
</dbReference>
<evidence type="ECO:0000256" key="1">
    <source>
        <dbReference type="SAM" id="Phobius"/>
    </source>
</evidence>
<keyword evidence="1" id="KW-1133">Transmembrane helix</keyword>
<sequence length="116" mass="13569">MYETRCFHALIGFKGRGIVMEVKFVFEAWQLILALVSIVSAFAVNTYMTKQNNAKTKQHESKLSDLQDKCNEMMKETEARKTFVTRELFFTEIKHLNKDVKEVKETTNKILECVQK</sequence>
<organism evidence="2 3">
    <name type="scientific">Malaciobacter canalis</name>
    <dbReference type="NCBI Taxonomy" id="1912871"/>
    <lineage>
        <taxon>Bacteria</taxon>
        <taxon>Pseudomonadati</taxon>
        <taxon>Campylobacterota</taxon>
        <taxon>Epsilonproteobacteria</taxon>
        <taxon>Campylobacterales</taxon>
        <taxon>Arcobacteraceae</taxon>
        <taxon>Malaciobacter</taxon>
    </lineage>
</organism>
<protein>
    <recommendedName>
        <fullName evidence="4">Phage protein</fullName>
    </recommendedName>
</protein>
<evidence type="ECO:0000313" key="3">
    <source>
        <dbReference type="Proteomes" id="UP000221384"/>
    </source>
</evidence>
<keyword evidence="1" id="KW-0472">Membrane</keyword>
<comment type="caution">
    <text evidence="2">The sequence shown here is derived from an EMBL/GenBank/DDBJ whole genome shotgun (WGS) entry which is preliminary data.</text>
</comment>
<accession>A0ABX4LQ24</accession>